<sequence>MSTYVYGITASSHPKPPKDMTGVGDPPRPLRILEEGELAALVSDAPEGLRPKRRDLLAHQNVLAETGAAGCVLPMRFGSVAPDDTTVTGVLAEHADHYKERLLALDGKTEYNVKAIHQEEAVLHRVMSENPEIRALTEANRAADGGSHEQRLRLGEMVVAAVKAREAEDAVEVRRALEPNAAAVSVGPDSTGWLANVSFLVDRDTADVFLAAAEEVRKGHPHLELRLHGPLPPYSFVEPGAAEPAGTTGAFGTVVEMGAPPSERS</sequence>
<dbReference type="Proteomes" id="UP000053260">
    <property type="component" value="Unassembled WGS sequence"/>
</dbReference>
<reference evidence="5 6" key="1">
    <citation type="submission" date="2015-10" db="EMBL/GenBank/DDBJ databases">
        <title>Draft genome sequence of Streptomyces sp. RV15, isolated from a marine sponge.</title>
        <authorList>
            <person name="Ruckert C."/>
            <person name="Abdelmohsen U.R."/>
            <person name="Winkler A."/>
            <person name="Hentschel U."/>
            <person name="Kalinowski J."/>
            <person name="Kampfer P."/>
            <person name="Glaeser S."/>
        </authorList>
    </citation>
    <scope>NUCLEOTIDE SEQUENCE [LARGE SCALE GENOMIC DNA]</scope>
    <source>
        <strain evidence="5 6">RV15</strain>
    </source>
</reference>
<keyword evidence="1" id="KW-0304">Gas vesicle</keyword>
<name>A0A101V028_9ACTN</name>
<comment type="subcellular location">
    <subcellularLocation>
        <location evidence="2">Gas vesicle</location>
    </subcellularLocation>
</comment>
<gene>
    <name evidence="5" type="ORF">AQJ91_16905</name>
</gene>
<feature type="region of interest" description="Disordered" evidence="4">
    <location>
        <begin position="1"/>
        <end position="27"/>
    </location>
</feature>
<organism evidence="5 6">
    <name type="scientific">Streptomyces dysideae</name>
    <dbReference type="NCBI Taxonomy" id="909626"/>
    <lineage>
        <taxon>Bacteria</taxon>
        <taxon>Bacillati</taxon>
        <taxon>Actinomycetota</taxon>
        <taxon>Actinomycetes</taxon>
        <taxon>Kitasatosporales</taxon>
        <taxon>Streptomycetaceae</taxon>
        <taxon>Streptomyces</taxon>
    </lineage>
</organism>
<protein>
    <submittedName>
        <fullName evidence="5">Gas vesicle protein</fullName>
    </submittedName>
</protein>
<dbReference type="GO" id="GO:0031411">
    <property type="term" value="C:gas vesicle"/>
    <property type="evidence" value="ECO:0007669"/>
    <property type="project" value="UniProtKB-SubCell"/>
</dbReference>
<evidence type="ECO:0000256" key="2">
    <source>
        <dbReference type="ARBA" id="ARBA00035108"/>
    </source>
</evidence>
<accession>A0A101V028</accession>
<dbReference type="EMBL" id="LMXB01000046">
    <property type="protein sequence ID" value="KUO19993.1"/>
    <property type="molecule type" value="Genomic_DNA"/>
</dbReference>
<dbReference type="AlphaFoldDB" id="A0A101V028"/>
<evidence type="ECO:0000313" key="5">
    <source>
        <dbReference type="EMBL" id="KUO19993.1"/>
    </source>
</evidence>
<dbReference type="Pfam" id="PF06386">
    <property type="entry name" value="GvpL_GvpF"/>
    <property type="match status" value="1"/>
</dbReference>
<evidence type="ECO:0000256" key="3">
    <source>
        <dbReference type="ARBA" id="ARBA00035643"/>
    </source>
</evidence>
<evidence type="ECO:0000256" key="4">
    <source>
        <dbReference type="SAM" id="MobiDB-lite"/>
    </source>
</evidence>
<evidence type="ECO:0000313" key="6">
    <source>
        <dbReference type="Proteomes" id="UP000053260"/>
    </source>
</evidence>
<dbReference type="OrthoDB" id="4864106at2"/>
<dbReference type="InterPro" id="IPR009430">
    <property type="entry name" value="GvpL/GvpF"/>
</dbReference>
<dbReference type="RefSeq" id="WP_067021866.1">
    <property type="nucleotide sequence ID" value="NZ_KQ949083.1"/>
</dbReference>
<comment type="similarity">
    <text evidence="3">Belongs to the gas vesicle GvpF/GvpL family.</text>
</comment>
<dbReference type="PANTHER" id="PTHR36852:SF1">
    <property type="entry name" value="PROTEIN GVPL 2"/>
    <property type="match status" value="1"/>
</dbReference>
<comment type="caution">
    <text evidence="5">The sequence shown here is derived from an EMBL/GenBank/DDBJ whole genome shotgun (WGS) entry which is preliminary data.</text>
</comment>
<dbReference type="PANTHER" id="PTHR36852">
    <property type="entry name" value="PROTEIN GVPL 2"/>
    <property type="match status" value="1"/>
</dbReference>
<dbReference type="STRING" id="909626.AQJ91_16905"/>
<proteinExistence type="inferred from homology"/>
<evidence type="ECO:0000256" key="1">
    <source>
        <dbReference type="ARBA" id="ARBA00022987"/>
    </source>
</evidence>
<keyword evidence="6" id="KW-1185">Reference proteome</keyword>
<dbReference type="GO" id="GO:0031412">
    <property type="term" value="P:gas vesicle organization"/>
    <property type="evidence" value="ECO:0007669"/>
    <property type="project" value="InterPro"/>
</dbReference>